<feature type="domain" description="Transglutaminase-like" evidence="3">
    <location>
        <begin position="531"/>
        <end position="606"/>
    </location>
</feature>
<dbReference type="Gene3D" id="3.10.620.30">
    <property type="match status" value="1"/>
</dbReference>
<feature type="transmembrane region" description="Helical" evidence="2">
    <location>
        <begin position="668"/>
        <end position="686"/>
    </location>
</feature>
<dbReference type="PANTHER" id="PTHR42736">
    <property type="entry name" value="PROTEIN-GLUTAMINE GAMMA-GLUTAMYLTRANSFERASE"/>
    <property type="match status" value="1"/>
</dbReference>
<dbReference type="InterPro" id="IPR038765">
    <property type="entry name" value="Papain-like_cys_pep_sf"/>
</dbReference>
<evidence type="ECO:0000256" key="1">
    <source>
        <dbReference type="SAM" id="MobiDB-lite"/>
    </source>
</evidence>
<dbReference type="PANTHER" id="PTHR42736:SF1">
    <property type="entry name" value="PROTEIN-GLUTAMINE GAMMA-GLUTAMYLTRANSFERASE"/>
    <property type="match status" value="1"/>
</dbReference>
<sequence length="789" mass="88614">MRQPEPSRHQIAASGESQAYPNKQFRAGITSQVPEPSRQASATRSRTNDFRSEVRSGDSMFRDVLISILLFFLLIEWLRPLPAMADVSEVYRIQPFLVVFALSIAIDCFKVPYIWGWVAKSMIILFFIGFMFDRNAFLSGSWVIDFIRLISQDAGHVLQAKFDNISGETRTLLFLFGWSLLISVVQALMLQRQHSLWFVGATLAYLVCLQLVLGTDTVYGIIRTLCYGLLLASILNLSRIQQFYGFANIRPAGAFQWLLAAITVVGVMAGAGWYSAIQAAPTPLMKPVSWAYLTDRMFELYNEDAGLQTSAARSGYGHDDSLLGGPLQSDNTLVFTAKTSKLTYWRGESKSFYNGKGWTQTEQTGQSFVPRDSLASAPTITQEVLWSPESSTKQLFYGGALLRVDAILTEKGKSLSPEIVIRNNGNDKVSVPEISDPLSFYKITIQSVFEDPAALGADSSSYPISVRDTYLQLPANLPRTVRALAQQVTTNYPNPYAKAVAIEQYLRSSYSYSLDKPTRPTRNEDFVSHFLFVDRVGYCDHFSTSMVVLLRSVGVPARWVKGYAPGTLLATTEDHLQEVRVSNQDAHSWVEVYFPSTGWVPFEPTPGFSSLDSEQARAAFQNAQAERPTMTASLAMTSTRKSLATDPMEWLQMIKNEFINFVQTYRKHLLIIAALTILLTGLFLAFRGKIKLLFLSYDVRLSGSRPEVRHMDRLWLQMFHKYGAKSAHQTVREYVMALQIKNMAQKEALLEFALMYESIRYDTPGRPAYSKRDIAAVWGAIQSIQGSQK</sequence>
<feature type="transmembrane region" description="Helical" evidence="2">
    <location>
        <begin position="196"/>
        <end position="213"/>
    </location>
</feature>
<keyword evidence="2" id="KW-0812">Transmembrane</keyword>
<gene>
    <name evidence="4" type="ORF">GK047_19050</name>
</gene>
<feature type="transmembrane region" description="Helical" evidence="2">
    <location>
        <begin position="171"/>
        <end position="189"/>
    </location>
</feature>
<dbReference type="Pfam" id="PF01841">
    <property type="entry name" value="Transglut_core"/>
    <property type="match status" value="1"/>
</dbReference>
<organism evidence="4">
    <name type="scientific">Paenibacillus sp. SYP-B3998</name>
    <dbReference type="NCBI Taxonomy" id="2678564"/>
    <lineage>
        <taxon>Bacteria</taxon>
        <taxon>Bacillati</taxon>
        <taxon>Bacillota</taxon>
        <taxon>Bacilli</taxon>
        <taxon>Bacillales</taxon>
        <taxon>Paenibacillaceae</taxon>
        <taxon>Paenibacillus</taxon>
    </lineage>
</organism>
<feature type="compositionally biased region" description="Polar residues" evidence="1">
    <location>
        <begin position="29"/>
        <end position="45"/>
    </location>
</feature>
<dbReference type="EMBL" id="JAAIKC010000007">
    <property type="protein sequence ID" value="NEW08103.1"/>
    <property type="molecule type" value="Genomic_DNA"/>
</dbReference>
<dbReference type="InterPro" id="IPR002931">
    <property type="entry name" value="Transglutaminase-like"/>
</dbReference>
<feature type="transmembrane region" description="Helical" evidence="2">
    <location>
        <begin position="257"/>
        <end position="276"/>
    </location>
</feature>
<evidence type="ECO:0000259" key="3">
    <source>
        <dbReference type="SMART" id="SM00460"/>
    </source>
</evidence>
<dbReference type="RefSeq" id="WP_163950283.1">
    <property type="nucleotide sequence ID" value="NZ_JAAIKC010000007.1"/>
</dbReference>
<feature type="transmembrane region" description="Helical" evidence="2">
    <location>
        <begin position="219"/>
        <end position="237"/>
    </location>
</feature>
<dbReference type="SMART" id="SM00460">
    <property type="entry name" value="TGc"/>
    <property type="match status" value="1"/>
</dbReference>
<feature type="region of interest" description="Disordered" evidence="1">
    <location>
        <begin position="1"/>
        <end position="49"/>
    </location>
</feature>
<feature type="transmembrane region" description="Helical" evidence="2">
    <location>
        <begin position="60"/>
        <end position="78"/>
    </location>
</feature>
<keyword evidence="2" id="KW-0472">Membrane</keyword>
<evidence type="ECO:0000256" key="2">
    <source>
        <dbReference type="SAM" id="Phobius"/>
    </source>
</evidence>
<name>A0A6G4A0W0_9BACL</name>
<protein>
    <submittedName>
        <fullName evidence="4">Transglutaminase domain-containing protein</fullName>
    </submittedName>
</protein>
<proteinExistence type="predicted"/>
<dbReference type="SUPFAM" id="SSF54001">
    <property type="entry name" value="Cysteine proteinases"/>
    <property type="match status" value="1"/>
</dbReference>
<comment type="caution">
    <text evidence="4">The sequence shown here is derived from an EMBL/GenBank/DDBJ whole genome shotgun (WGS) entry which is preliminary data.</text>
</comment>
<keyword evidence="2" id="KW-1133">Transmembrane helix</keyword>
<dbReference type="InterPro" id="IPR052901">
    <property type="entry name" value="Bact_TGase-like"/>
</dbReference>
<evidence type="ECO:0000313" key="4">
    <source>
        <dbReference type="EMBL" id="NEW08103.1"/>
    </source>
</evidence>
<accession>A0A6G4A0W0</accession>
<dbReference type="AlphaFoldDB" id="A0A6G4A0W0"/>
<reference evidence="4" key="1">
    <citation type="submission" date="2020-02" db="EMBL/GenBank/DDBJ databases">
        <authorList>
            <person name="Shen X.-R."/>
            <person name="Zhang Y.-X."/>
        </authorList>
    </citation>
    <scope>NUCLEOTIDE SEQUENCE</scope>
    <source>
        <strain evidence="4">SYP-B3998</strain>
    </source>
</reference>